<keyword evidence="1" id="KW-0862">Zinc</keyword>
<dbReference type="GO" id="GO:0016137">
    <property type="term" value="P:glycoside metabolic process"/>
    <property type="evidence" value="ECO:0007669"/>
    <property type="project" value="UniProtKB-ARBA"/>
</dbReference>
<dbReference type="PANTHER" id="PTHR12993:SF29">
    <property type="entry name" value="BLR3841 PROTEIN"/>
    <property type="match status" value="1"/>
</dbReference>
<evidence type="ECO:0000313" key="4">
    <source>
        <dbReference type="Proteomes" id="UP001165042"/>
    </source>
</evidence>
<gene>
    <name evidence="3" type="ORF">Aglo03_04420</name>
</gene>
<dbReference type="InterPro" id="IPR029063">
    <property type="entry name" value="SAM-dependent_MTases_sf"/>
</dbReference>
<evidence type="ECO:0000256" key="1">
    <source>
        <dbReference type="ARBA" id="ARBA00022833"/>
    </source>
</evidence>
<comment type="caution">
    <text evidence="3">The sequence shown here is derived from an EMBL/GenBank/DDBJ whole genome shotgun (WGS) entry which is preliminary data.</text>
</comment>
<dbReference type="SUPFAM" id="SSF102588">
    <property type="entry name" value="LmbE-like"/>
    <property type="match status" value="1"/>
</dbReference>
<reference evidence="3" key="1">
    <citation type="submission" date="2023-02" db="EMBL/GenBank/DDBJ databases">
        <title>Actinokineospora globicatena NBRC 15670.</title>
        <authorList>
            <person name="Ichikawa N."/>
            <person name="Sato H."/>
            <person name="Tonouchi N."/>
        </authorList>
    </citation>
    <scope>NUCLEOTIDE SEQUENCE</scope>
    <source>
        <strain evidence="3">NBRC 15670</strain>
    </source>
</reference>
<dbReference type="GO" id="GO:0008757">
    <property type="term" value="F:S-adenosylmethionine-dependent methyltransferase activity"/>
    <property type="evidence" value="ECO:0007669"/>
    <property type="project" value="InterPro"/>
</dbReference>
<name>A0A9W6QEU0_9PSEU</name>
<dbReference type="Proteomes" id="UP001165042">
    <property type="component" value="Unassembled WGS sequence"/>
</dbReference>
<dbReference type="Gene3D" id="3.40.50.10320">
    <property type="entry name" value="LmbE-like"/>
    <property type="match status" value="1"/>
</dbReference>
<dbReference type="CDD" id="cd02440">
    <property type="entry name" value="AdoMet_MTases"/>
    <property type="match status" value="1"/>
</dbReference>
<dbReference type="GO" id="GO:0016811">
    <property type="term" value="F:hydrolase activity, acting on carbon-nitrogen (but not peptide) bonds, in linear amides"/>
    <property type="evidence" value="ECO:0007669"/>
    <property type="project" value="TreeGrafter"/>
</dbReference>
<dbReference type="GO" id="GO:0009312">
    <property type="term" value="P:oligosaccharide biosynthetic process"/>
    <property type="evidence" value="ECO:0007669"/>
    <property type="project" value="InterPro"/>
</dbReference>
<protein>
    <recommendedName>
        <fullName evidence="2">Methyltransferase domain-containing protein</fullName>
    </recommendedName>
</protein>
<evidence type="ECO:0000313" key="3">
    <source>
        <dbReference type="EMBL" id="GLW89626.1"/>
    </source>
</evidence>
<dbReference type="Pfam" id="PF02585">
    <property type="entry name" value="PIG-L"/>
    <property type="match status" value="1"/>
</dbReference>
<dbReference type="InterPro" id="IPR003737">
    <property type="entry name" value="GlcNAc_PI_deacetylase-related"/>
</dbReference>
<dbReference type="InterPro" id="IPR024078">
    <property type="entry name" value="LmbE-like_dom_sf"/>
</dbReference>
<feature type="domain" description="Methyltransferase" evidence="2">
    <location>
        <begin position="297"/>
        <end position="388"/>
    </location>
</feature>
<proteinExistence type="predicted"/>
<dbReference type="RefSeq" id="WP_285607015.1">
    <property type="nucleotide sequence ID" value="NZ_BSSD01000001.1"/>
</dbReference>
<dbReference type="Pfam" id="PF13649">
    <property type="entry name" value="Methyltransf_25"/>
    <property type="match status" value="1"/>
</dbReference>
<sequence>MNPRDHLDPTVSKRRVTDEAAWTPWLAGLREFPDQQYERVVVVAAHPDDETLGVSGLMQVLHERGTDVRLVVATDGEAAFPTLSTADRAELGRVRRRELTDSLHTQGLSTVDIQWLGLPDSDLTRHRVELAEILTGALADADLVLAPWPGDPHPDHQCAGEIALRAAPVTAHRWSYPIWMWHWLRPDNPAVPRSRAAGVPIDPARRERKSAGIAAFTSQLRPGPEGAPILDSATLSHFDRDLEVVFREPPRDSAPPARFADLYAEQDDPWSVLDSWYERRKRAISLACLPDERYGTIVEPACGIGQLSVDLANRCDQLIAFDPVASAVERARARVAHLPHVRVDVGALPEFPTGPADLVVFSEILYYLSDADLDSTMDAAVVALRPGGHLLTAHWLPWAPEAPRDGMDAHRRLLAHPDLDALVEHVDQEFVVHVLRRR</sequence>
<accession>A0A9W6QEU0</accession>
<evidence type="ECO:0000259" key="2">
    <source>
        <dbReference type="Pfam" id="PF13649"/>
    </source>
</evidence>
<dbReference type="AlphaFoldDB" id="A0A9W6QEU0"/>
<dbReference type="PANTHER" id="PTHR12993">
    <property type="entry name" value="N-ACETYLGLUCOSAMINYL-PHOSPHATIDYLINOSITOL DE-N-ACETYLASE-RELATED"/>
    <property type="match status" value="1"/>
</dbReference>
<dbReference type="SUPFAM" id="SSF53335">
    <property type="entry name" value="S-adenosyl-L-methionine-dependent methyltransferases"/>
    <property type="match status" value="1"/>
</dbReference>
<keyword evidence="4" id="KW-1185">Reference proteome</keyword>
<organism evidence="3 4">
    <name type="scientific">Actinokineospora globicatena</name>
    <dbReference type="NCBI Taxonomy" id="103729"/>
    <lineage>
        <taxon>Bacteria</taxon>
        <taxon>Bacillati</taxon>
        <taxon>Actinomycetota</taxon>
        <taxon>Actinomycetes</taxon>
        <taxon>Pseudonocardiales</taxon>
        <taxon>Pseudonocardiaceae</taxon>
        <taxon>Actinokineospora</taxon>
    </lineage>
</organism>
<dbReference type="InterPro" id="IPR041698">
    <property type="entry name" value="Methyltransf_25"/>
</dbReference>
<dbReference type="EMBL" id="BSSD01000001">
    <property type="protein sequence ID" value="GLW89626.1"/>
    <property type="molecule type" value="Genomic_DNA"/>
</dbReference>
<dbReference type="Gene3D" id="3.40.50.150">
    <property type="entry name" value="Vaccinia Virus protein VP39"/>
    <property type="match status" value="1"/>
</dbReference>